<dbReference type="Gene3D" id="3.30.390.50">
    <property type="entry name" value="CO dehydrogenase flavoprotein, C-terminal domain"/>
    <property type="match status" value="1"/>
</dbReference>
<proteinExistence type="predicted"/>
<dbReference type="InterPro" id="IPR016166">
    <property type="entry name" value="FAD-bd_PCMH"/>
</dbReference>
<dbReference type="Pfam" id="PF00941">
    <property type="entry name" value="FAD_binding_5"/>
    <property type="match status" value="1"/>
</dbReference>
<dbReference type="SMART" id="SM01092">
    <property type="entry name" value="CO_deh_flav_C"/>
    <property type="match status" value="1"/>
</dbReference>
<evidence type="ECO:0000256" key="1">
    <source>
        <dbReference type="ARBA" id="ARBA00022827"/>
    </source>
</evidence>
<evidence type="ECO:0000259" key="2">
    <source>
        <dbReference type="PROSITE" id="PS51387"/>
    </source>
</evidence>
<accession>A0A9D6Z1Z0</accession>
<gene>
    <name evidence="3" type="ORF">HY912_01260</name>
</gene>
<keyword evidence="1" id="KW-0274">FAD</keyword>
<dbReference type="PROSITE" id="PS51387">
    <property type="entry name" value="FAD_PCMH"/>
    <property type="match status" value="1"/>
</dbReference>
<evidence type="ECO:0000313" key="4">
    <source>
        <dbReference type="Proteomes" id="UP000807825"/>
    </source>
</evidence>
<dbReference type="InterPro" id="IPR036318">
    <property type="entry name" value="FAD-bd_PCMH-like_sf"/>
</dbReference>
<organism evidence="3 4">
    <name type="scientific">Desulfomonile tiedjei</name>
    <dbReference type="NCBI Taxonomy" id="2358"/>
    <lineage>
        <taxon>Bacteria</taxon>
        <taxon>Pseudomonadati</taxon>
        <taxon>Thermodesulfobacteriota</taxon>
        <taxon>Desulfomonilia</taxon>
        <taxon>Desulfomonilales</taxon>
        <taxon>Desulfomonilaceae</taxon>
        <taxon>Desulfomonile</taxon>
    </lineage>
</organism>
<feature type="domain" description="FAD-binding PCMH-type" evidence="2">
    <location>
        <begin position="6"/>
        <end position="185"/>
    </location>
</feature>
<dbReference type="Gene3D" id="3.30.465.10">
    <property type="match status" value="1"/>
</dbReference>
<reference evidence="3" key="1">
    <citation type="submission" date="2020-07" db="EMBL/GenBank/DDBJ databases">
        <title>Huge and variable diversity of episymbiotic CPR bacteria and DPANN archaea in groundwater ecosystems.</title>
        <authorList>
            <person name="He C.Y."/>
            <person name="Keren R."/>
            <person name="Whittaker M."/>
            <person name="Farag I.F."/>
            <person name="Doudna J."/>
            <person name="Cate J.H.D."/>
            <person name="Banfield J.F."/>
        </authorList>
    </citation>
    <scope>NUCLEOTIDE SEQUENCE</scope>
    <source>
        <strain evidence="3">NC_groundwater_1664_Pr3_B-0.1um_52_9</strain>
    </source>
</reference>
<dbReference type="Gene3D" id="3.30.43.10">
    <property type="entry name" value="Uridine Diphospho-n-acetylenolpyruvylglucosamine Reductase, domain 2"/>
    <property type="match status" value="1"/>
</dbReference>
<dbReference type="InterPro" id="IPR002346">
    <property type="entry name" value="Mopterin_DH_FAD-bd"/>
</dbReference>
<dbReference type="EMBL" id="JACRDE010000040">
    <property type="protein sequence ID" value="MBI5248097.1"/>
    <property type="molecule type" value="Genomic_DNA"/>
</dbReference>
<sequence length="301" mass="32185">MTVFYRRLPKFDYVSPKTLSEAWELMQGTKGIDYQVFAGGTDVIPKLKRRQGQIPKCLIDIKGIQELDYIRYDANAGLAIGALASVYAVAHSCLVSEHHPALASAAGKIAAPQIQHRATVAGNICNAAPSADTAPALLVLDATVRCASVSGERSIPLKDFFTGPLQTALSDGEIVKEILVPRSSAGPSSCYFKLSPRRTLDLAVVGVAAFIRANNGKCDEIRIGLGSVGRTPLRAFSAESTLQNAKITEESIELAAKTAAEECWPRDSIRGSAAYRRAMVRVLVARAIKQCLSGKPLGTLC</sequence>
<dbReference type="SUPFAM" id="SSF55447">
    <property type="entry name" value="CO dehydrogenase flavoprotein C-terminal domain-like"/>
    <property type="match status" value="1"/>
</dbReference>
<dbReference type="SUPFAM" id="SSF56176">
    <property type="entry name" value="FAD-binding/transporter-associated domain-like"/>
    <property type="match status" value="1"/>
</dbReference>
<dbReference type="GO" id="GO:0071949">
    <property type="term" value="F:FAD binding"/>
    <property type="evidence" value="ECO:0007669"/>
    <property type="project" value="InterPro"/>
</dbReference>
<keyword evidence="1" id="KW-0285">Flavoprotein</keyword>
<protein>
    <submittedName>
        <fullName evidence="3">Xanthine dehydrogenase family protein subunit M</fullName>
    </submittedName>
</protein>
<dbReference type="InterPro" id="IPR036683">
    <property type="entry name" value="CO_DH_flav_C_dom_sf"/>
</dbReference>
<dbReference type="GO" id="GO:0016491">
    <property type="term" value="F:oxidoreductase activity"/>
    <property type="evidence" value="ECO:0007669"/>
    <property type="project" value="InterPro"/>
</dbReference>
<dbReference type="Pfam" id="PF03450">
    <property type="entry name" value="CO_deh_flav_C"/>
    <property type="match status" value="1"/>
</dbReference>
<dbReference type="Proteomes" id="UP000807825">
    <property type="component" value="Unassembled WGS sequence"/>
</dbReference>
<dbReference type="InterPro" id="IPR016167">
    <property type="entry name" value="FAD-bd_PCMH_sub1"/>
</dbReference>
<comment type="caution">
    <text evidence="3">The sequence shown here is derived from an EMBL/GenBank/DDBJ whole genome shotgun (WGS) entry which is preliminary data.</text>
</comment>
<dbReference type="AlphaFoldDB" id="A0A9D6Z1Z0"/>
<evidence type="ECO:0000313" key="3">
    <source>
        <dbReference type="EMBL" id="MBI5248097.1"/>
    </source>
</evidence>
<dbReference type="InterPro" id="IPR051312">
    <property type="entry name" value="Diverse_Substr_Oxidored"/>
</dbReference>
<dbReference type="PANTHER" id="PTHR42659:SF9">
    <property type="entry name" value="XANTHINE DEHYDROGENASE FAD-BINDING SUBUNIT XDHB-RELATED"/>
    <property type="match status" value="1"/>
</dbReference>
<dbReference type="InterPro" id="IPR016169">
    <property type="entry name" value="FAD-bd_PCMH_sub2"/>
</dbReference>
<name>A0A9D6Z1Z0_9BACT</name>
<dbReference type="PANTHER" id="PTHR42659">
    <property type="entry name" value="XANTHINE DEHYDROGENASE SUBUNIT C-RELATED"/>
    <property type="match status" value="1"/>
</dbReference>
<dbReference type="InterPro" id="IPR005107">
    <property type="entry name" value="CO_DH_flav_C"/>
</dbReference>